<dbReference type="EMBL" id="JBBEST010000001">
    <property type="protein sequence ID" value="MFM1345371.1"/>
    <property type="molecule type" value="Genomic_DNA"/>
</dbReference>
<keyword evidence="2" id="KW-1185">Reference proteome</keyword>
<accession>A0ABW9EUR0</accession>
<name>A0ABW9EUR0_9GAMM</name>
<gene>
    <name evidence="1" type="ORF">WFP14_02235</name>
</gene>
<dbReference type="PANTHER" id="PTHR34319:SF7">
    <property type="entry name" value="HNH ENDONUCLEASE DOMAIN-CONTAINING PROTEIN"/>
    <property type="match status" value="1"/>
</dbReference>
<dbReference type="Proteomes" id="UP001629523">
    <property type="component" value="Unassembled WGS sequence"/>
</dbReference>
<proteinExistence type="predicted"/>
<organism evidence="1 2">
    <name type="scientific">Yersinia proxima</name>
    <dbReference type="NCBI Taxonomy" id="2890316"/>
    <lineage>
        <taxon>Bacteria</taxon>
        <taxon>Pseudomonadati</taxon>
        <taxon>Pseudomonadota</taxon>
        <taxon>Gammaproteobacteria</taxon>
        <taxon>Enterobacterales</taxon>
        <taxon>Yersiniaceae</taxon>
        <taxon>Yersinia</taxon>
    </lineage>
</organism>
<evidence type="ECO:0000313" key="2">
    <source>
        <dbReference type="Proteomes" id="UP001629523"/>
    </source>
</evidence>
<evidence type="ECO:0000313" key="1">
    <source>
        <dbReference type="EMBL" id="MFM1345371.1"/>
    </source>
</evidence>
<protein>
    <submittedName>
        <fullName evidence="1">Uncharacterized protein</fullName>
    </submittedName>
</protein>
<dbReference type="RefSeq" id="WP_227729214.1">
    <property type="nucleotide sequence ID" value="NZ_CABHZG010000009.1"/>
</dbReference>
<sequence length="85" mass="9237">MFSETAQKLGGEAAKGFDQVLNEQTAGSLVAFSSVLMGVTRGGSALSIERLKSMSSYLSKAKSESKLLKNISVIKLDYSFRLWEI</sequence>
<reference evidence="1 2" key="1">
    <citation type="journal article" date="2024" name="Infect. Genet. Evol.">
        <title>Characteristics and comparative genome analysis of Yersinia enterocolitica and related species associated with human infections in Switzerland 2019-2023.</title>
        <authorList>
            <person name="Stevens M.J.A."/>
            <person name="Horlbog J.A."/>
            <person name="Diethelm A."/>
            <person name="Stephan R."/>
            <person name="Nuesch-Inderbinen M."/>
        </authorList>
    </citation>
    <scope>NUCLEOTIDE SEQUENCE [LARGE SCALE GENOMIC DNA]</scope>
    <source>
        <strain evidence="1 2">N20-0302</strain>
    </source>
</reference>
<dbReference type="PANTHER" id="PTHR34319">
    <property type="entry name" value="MAJOR EXPORTED PROTEIN"/>
    <property type="match status" value="1"/>
</dbReference>
<comment type="caution">
    <text evidence="1">The sequence shown here is derived from an EMBL/GenBank/DDBJ whole genome shotgun (WGS) entry which is preliminary data.</text>
</comment>
<dbReference type="InterPro" id="IPR052947">
    <property type="entry name" value="T6SS_Hcp1_domain"/>
</dbReference>